<comment type="similarity">
    <text evidence="2">Belongs to the UPF0702 family.</text>
</comment>
<dbReference type="Pfam" id="PF04239">
    <property type="entry name" value="DUF421"/>
    <property type="match status" value="1"/>
</dbReference>
<sequence>MHQMLTDLFSMDMSVWEKIARTIGVYAALLVLIRIFGKKLMAQMNSLDLVVVLLLSNVVQNAIIGDDNTLVGGIIGALVLVVVNWLLDLTASRVPALERLLSGTPTAVITDGRVDARALARLSITSEELAGVIQQQGADDVSEVRRAAILPGGSIVMELDEAAQNLSRAEFADALAELRAHLDARLDAIGPQREER</sequence>
<dbReference type="RefSeq" id="WP_249737963.1">
    <property type="nucleotide sequence ID" value="NZ_JAKNCJ010000006.1"/>
</dbReference>
<organism evidence="9 10">
    <name type="scientific">Brachybacterium equifaecis</name>
    <dbReference type="NCBI Taxonomy" id="2910770"/>
    <lineage>
        <taxon>Bacteria</taxon>
        <taxon>Bacillati</taxon>
        <taxon>Actinomycetota</taxon>
        <taxon>Actinomycetes</taxon>
        <taxon>Micrococcales</taxon>
        <taxon>Dermabacteraceae</taxon>
        <taxon>Brachybacterium</taxon>
    </lineage>
</organism>
<accession>A0ABT0R1U7</accession>
<feature type="domain" description="YetF C-terminal" evidence="8">
    <location>
        <begin position="94"/>
        <end position="162"/>
    </location>
</feature>
<keyword evidence="4 7" id="KW-0812">Transmembrane</keyword>
<evidence type="ECO:0000256" key="1">
    <source>
        <dbReference type="ARBA" id="ARBA00004651"/>
    </source>
</evidence>
<evidence type="ECO:0000256" key="4">
    <source>
        <dbReference type="ARBA" id="ARBA00022692"/>
    </source>
</evidence>
<feature type="transmembrane region" description="Helical" evidence="7">
    <location>
        <begin position="20"/>
        <end position="37"/>
    </location>
</feature>
<name>A0ABT0R1U7_9MICO</name>
<keyword evidence="6 7" id="KW-0472">Membrane</keyword>
<dbReference type="InterPro" id="IPR023090">
    <property type="entry name" value="UPF0702_alpha/beta_dom_sf"/>
</dbReference>
<dbReference type="Proteomes" id="UP001203761">
    <property type="component" value="Unassembled WGS sequence"/>
</dbReference>
<comment type="subcellular location">
    <subcellularLocation>
        <location evidence="1">Cell membrane</location>
        <topology evidence="1">Multi-pass membrane protein</topology>
    </subcellularLocation>
</comment>
<comment type="caution">
    <text evidence="9">The sequence shown here is derived from an EMBL/GenBank/DDBJ whole genome shotgun (WGS) entry which is preliminary data.</text>
</comment>
<dbReference type="InterPro" id="IPR007353">
    <property type="entry name" value="DUF421"/>
</dbReference>
<keyword evidence="5 7" id="KW-1133">Transmembrane helix</keyword>
<dbReference type="EMBL" id="JAKNCJ010000006">
    <property type="protein sequence ID" value="MCL6423882.1"/>
    <property type="molecule type" value="Genomic_DNA"/>
</dbReference>
<dbReference type="PANTHER" id="PTHR34582:SF2">
    <property type="entry name" value="UPF0702 TRANSMEMBRANE PROTEIN YDFR"/>
    <property type="match status" value="1"/>
</dbReference>
<evidence type="ECO:0000256" key="5">
    <source>
        <dbReference type="ARBA" id="ARBA00022989"/>
    </source>
</evidence>
<dbReference type="PANTHER" id="PTHR34582">
    <property type="entry name" value="UPF0702 TRANSMEMBRANE PROTEIN YCAP"/>
    <property type="match status" value="1"/>
</dbReference>
<feature type="transmembrane region" description="Helical" evidence="7">
    <location>
        <begin position="70"/>
        <end position="87"/>
    </location>
</feature>
<protein>
    <submittedName>
        <fullName evidence="9">DUF421 domain-containing protein</fullName>
    </submittedName>
</protein>
<evidence type="ECO:0000259" key="8">
    <source>
        <dbReference type="Pfam" id="PF04239"/>
    </source>
</evidence>
<proteinExistence type="inferred from homology"/>
<reference evidence="9" key="1">
    <citation type="submission" date="2022-02" db="EMBL/GenBank/DDBJ databases">
        <authorList>
            <person name="Lee M."/>
            <person name="Kim S.-J."/>
            <person name="Jung M.-Y."/>
        </authorList>
    </citation>
    <scope>NUCLEOTIDE SEQUENCE</scope>
    <source>
        <strain evidence="9">JHP9</strain>
    </source>
</reference>
<evidence type="ECO:0000256" key="7">
    <source>
        <dbReference type="SAM" id="Phobius"/>
    </source>
</evidence>
<gene>
    <name evidence="9" type="ORF">Bequi_10915</name>
</gene>
<evidence type="ECO:0000256" key="6">
    <source>
        <dbReference type="ARBA" id="ARBA00023136"/>
    </source>
</evidence>
<evidence type="ECO:0000313" key="9">
    <source>
        <dbReference type="EMBL" id="MCL6423882.1"/>
    </source>
</evidence>
<evidence type="ECO:0000256" key="2">
    <source>
        <dbReference type="ARBA" id="ARBA00006448"/>
    </source>
</evidence>
<dbReference type="Gene3D" id="3.30.240.20">
    <property type="entry name" value="bsu07140 like domains"/>
    <property type="match status" value="1"/>
</dbReference>
<evidence type="ECO:0000256" key="3">
    <source>
        <dbReference type="ARBA" id="ARBA00022475"/>
    </source>
</evidence>
<keyword evidence="3" id="KW-1003">Cell membrane</keyword>
<evidence type="ECO:0000313" key="10">
    <source>
        <dbReference type="Proteomes" id="UP001203761"/>
    </source>
</evidence>
<keyword evidence="10" id="KW-1185">Reference proteome</keyword>